<accession>A0A6G1IPL7</accession>
<gene>
    <name evidence="2" type="ORF">K458DRAFT_114375</name>
</gene>
<name>A0A6G1IPL7_9PLEO</name>
<reference evidence="2" key="1">
    <citation type="journal article" date="2020" name="Stud. Mycol.">
        <title>101 Dothideomycetes genomes: a test case for predicting lifestyles and emergence of pathogens.</title>
        <authorList>
            <person name="Haridas S."/>
            <person name="Albert R."/>
            <person name="Binder M."/>
            <person name="Bloem J."/>
            <person name="Labutti K."/>
            <person name="Salamov A."/>
            <person name="Andreopoulos B."/>
            <person name="Baker S."/>
            <person name="Barry K."/>
            <person name="Bills G."/>
            <person name="Bluhm B."/>
            <person name="Cannon C."/>
            <person name="Castanera R."/>
            <person name="Culley D."/>
            <person name="Daum C."/>
            <person name="Ezra D."/>
            <person name="Gonzalez J."/>
            <person name="Henrissat B."/>
            <person name="Kuo A."/>
            <person name="Liang C."/>
            <person name="Lipzen A."/>
            <person name="Lutzoni F."/>
            <person name="Magnuson J."/>
            <person name="Mondo S."/>
            <person name="Nolan M."/>
            <person name="Ohm R."/>
            <person name="Pangilinan J."/>
            <person name="Park H.-J."/>
            <person name="Ramirez L."/>
            <person name="Alfaro M."/>
            <person name="Sun H."/>
            <person name="Tritt A."/>
            <person name="Yoshinaga Y."/>
            <person name="Zwiers L.-H."/>
            <person name="Turgeon B."/>
            <person name="Goodwin S."/>
            <person name="Spatafora J."/>
            <person name="Crous P."/>
            <person name="Grigoriev I."/>
        </authorList>
    </citation>
    <scope>NUCLEOTIDE SEQUENCE</scope>
    <source>
        <strain evidence="2">CBS 122367</strain>
    </source>
</reference>
<keyword evidence="3" id="KW-1185">Reference proteome</keyword>
<dbReference type="Proteomes" id="UP000799291">
    <property type="component" value="Unassembled WGS sequence"/>
</dbReference>
<feature type="compositionally biased region" description="Basic and acidic residues" evidence="1">
    <location>
        <begin position="43"/>
        <end position="61"/>
    </location>
</feature>
<evidence type="ECO:0000256" key="1">
    <source>
        <dbReference type="SAM" id="MobiDB-lite"/>
    </source>
</evidence>
<evidence type="ECO:0000313" key="2">
    <source>
        <dbReference type="EMBL" id="KAF2679819.1"/>
    </source>
</evidence>
<dbReference type="AlphaFoldDB" id="A0A6G1IPL7"/>
<proteinExistence type="predicted"/>
<protein>
    <submittedName>
        <fullName evidence="2">Uncharacterized protein</fullName>
    </submittedName>
</protein>
<sequence length="151" mass="15523">MAEASSAVRSPALPACHSRATGGELGGDGRTAQPSGSSMKAAEASRRAGRMDDRSTAEEPGHAVGRGLRGLCRGRGRSTGAAARRRLDRTKQRRTAATAGAMVDLAATGYRYCTAWAGAQSRAVQCAVQLLSPLLGRTRAGRAATSGRGKV</sequence>
<feature type="compositionally biased region" description="Basic residues" evidence="1">
    <location>
        <begin position="83"/>
        <end position="94"/>
    </location>
</feature>
<dbReference type="EMBL" id="MU005601">
    <property type="protein sequence ID" value="KAF2679819.1"/>
    <property type="molecule type" value="Genomic_DNA"/>
</dbReference>
<organism evidence="2 3">
    <name type="scientific">Lentithecium fluviatile CBS 122367</name>
    <dbReference type="NCBI Taxonomy" id="1168545"/>
    <lineage>
        <taxon>Eukaryota</taxon>
        <taxon>Fungi</taxon>
        <taxon>Dikarya</taxon>
        <taxon>Ascomycota</taxon>
        <taxon>Pezizomycotina</taxon>
        <taxon>Dothideomycetes</taxon>
        <taxon>Pleosporomycetidae</taxon>
        <taxon>Pleosporales</taxon>
        <taxon>Massarineae</taxon>
        <taxon>Lentitheciaceae</taxon>
        <taxon>Lentithecium</taxon>
    </lineage>
</organism>
<evidence type="ECO:0000313" key="3">
    <source>
        <dbReference type="Proteomes" id="UP000799291"/>
    </source>
</evidence>
<feature type="region of interest" description="Disordered" evidence="1">
    <location>
        <begin position="1"/>
        <end position="94"/>
    </location>
</feature>